<gene>
    <name evidence="1" type="ORF">T4A_6405</name>
    <name evidence="2" type="ORF">T4B_13609</name>
    <name evidence="3" type="ORF">T4C_9032</name>
</gene>
<dbReference type="AlphaFoldDB" id="A0A0V1E4R6"/>
<organism evidence="1 4">
    <name type="scientific">Trichinella pseudospiralis</name>
    <name type="common">Parasitic roundworm</name>
    <dbReference type="NCBI Taxonomy" id="6337"/>
    <lineage>
        <taxon>Eukaryota</taxon>
        <taxon>Metazoa</taxon>
        <taxon>Ecdysozoa</taxon>
        <taxon>Nematoda</taxon>
        <taxon>Enoplea</taxon>
        <taxon>Dorylaimia</taxon>
        <taxon>Trichinellida</taxon>
        <taxon>Trichinellidae</taxon>
        <taxon>Trichinella</taxon>
    </lineage>
</organism>
<evidence type="ECO:0000313" key="5">
    <source>
        <dbReference type="Proteomes" id="UP000054805"/>
    </source>
</evidence>
<dbReference type="Proteomes" id="UP000054805">
    <property type="component" value="Unassembled WGS sequence"/>
</dbReference>
<dbReference type="EMBL" id="JYDR01000108">
    <property type="protein sequence ID" value="KRY68600.1"/>
    <property type="molecule type" value="Genomic_DNA"/>
</dbReference>
<evidence type="ECO:0000313" key="1">
    <source>
        <dbReference type="EMBL" id="KRY68600.1"/>
    </source>
</evidence>
<keyword evidence="5" id="KW-1185">Reference proteome</keyword>
<evidence type="ECO:0000313" key="4">
    <source>
        <dbReference type="Proteomes" id="UP000054632"/>
    </source>
</evidence>
<dbReference type="Proteomes" id="UP000054826">
    <property type="component" value="Unassembled WGS sequence"/>
</dbReference>
<proteinExistence type="predicted"/>
<evidence type="ECO:0000313" key="3">
    <source>
        <dbReference type="EMBL" id="KRZ37361.1"/>
    </source>
</evidence>
<dbReference type="EMBL" id="JYDS01000071">
    <property type="protein sequence ID" value="KRZ27416.1"/>
    <property type="molecule type" value="Genomic_DNA"/>
</dbReference>
<reference evidence="4 5" key="1">
    <citation type="submission" date="2015-01" db="EMBL/GenBank/DDBJ databases">
        <title>Evolution of Trichinella species and genotypes.</title>
        <authorList>
            <person name="Korhonen P.K."/>
            <person name="Edoardo P."/>
            <person name="Giuseppe L.R."/>
            <person name="Gasser R.B."/>
        </authorList>
    </citation>
    <scope>NUCLEOTIDE SEQUENCE [LARGE SCALE GENOMIC DNA]</scope>
    <source>
        <strain evidence="1">ISS13</strain>
        <strain evidence="3">ISS176</strain>
        <strain evidence="2">ISS588</strain>
    </source>
</reference>
<protein>
    <submittedName>
        <fullName evidence="1">Uncharacterized protein</fullName>
    </submittedName>
</protein>
<dbReference type="EMBL" id="JYDV01000059">
    <property type="protein sequence ID" value="KRZ37361.1"/>
    <property type="molecule type" value="Genomic_DNA"/>
</dbReference>
<name>A0A0V1E4R6_TRIPS</name>
<sequence length="87" mass="10125">MELLKLKYNTNVQPLLALSSLIAVINQALLSFCHKHKSLLVFILITQENLFEIIYWSMVGKKSNSTSQLLLYLQDFITLMYNFLIDE</sequence>
<dbReference type="Proteomes" id="UP000054632">
    <property type="component" value="Unassembled WGS sequence"/>
</dbReference>
<evidence type="ECO:0000313" key="2">
    <source>
        <dbReference type="EMBL" id="KRZ27416.1"/>
    </source>
</evidence>
<accession>A0A0V1E4R6</accession>
<comment type="caution">
    <text evidence="1">The sequence shown here is derived from an EMBL/GenBank/DDBJ whole genome shotgun (WGS) entry which is preliminary data.</text>
</comment>